<dbReference type="GO" id="GO:0016887">
    <property type="term" value="F:ATP hydrolysis activity"/>
    <property type="evidence" value="ECO:0007669"/>
    <property type="project" value="InterPro"/>
</dbReference>
<dbReference type="SFLD" id="SFLDF00027">
    <property type="entry name" value="p-type_atpase"/>
    <property type="match status" value="1"/>
</dbReference>
<dbReference type="Pfam" id="PF00702">
    <property type="entry name" value="Hydrolase"/>
    <property type="match status" value="1"/>
</dbReference>
<dbReference type="InterPro" id="IPR036412">
    <property type="entry name" value="HAD-like_sf"/>
</dbReference>
<dbReference type="InterPro" id="IPR044492">
    <property type="entry name" value="P_typ_ATPase_HD_dom"/>
</dbReference>
<gene>
    <name evidence="10" type="ORF">BTIS_1480</name>
</gene>
<keyword evidence="11" id="KW-1185">Reference proteome</keyword>
<evidence type="ECO:0000256" key="1">
    <source>
        <dbReference type="ARBA" id="ARBA00004651"/>
    </source>
</evidence>
<dbReference type="Pfam" id="PF00122">
    <property type="entry name" value="E1-E2_ATPase"/>
    <property type="match status" value="1"/>
</dbReference>
<dbReference type="InterPro" id="IPR051014">
    <property type="entry name" value="Cation_Transport_ATPase_IB"/>
</dbReference>
<feature type="compositionally biased region" description="Low complexity" evidence="7">
    <location>
        <begin position="153"/>
        <end position="165"/>
    </location>
</feature>
<dbReference type="InterPro" id="IPR023298">
    <property type="entry name" value="ATPase_P-typ_TM_dom_sf"/>
</dbReference>
<feature type="compositionally biased region" description="Basic and acidic residues" evidence="7">
    <location>
        <begin position="453"/>
        <end position="464"/>
    </location>
</feature>
<dbReference type="InterPro" id="IPR059000">
    <property type="entry name" value="ATPase_P-type_domA"/>
</dbReference>
<dbReference type="GO" id="GO:0005524">
    <property type="term" value="F:ATP binding"/>
    <property type="evidence" value="ECO:0007669"/>
    <property type="project" value="InterPro"/>
</dbReference>
<evidence type="ECO:0000256" key="5">
    <source>
        <dbReference type="ARBA" id="ARBA00022989"/>
    </source>
</evidence>
<evidence type="ECO:0000313" key="10">
    <source>
        <dbReference type="EMBL" id="OZG57386.1"/>
    </source>
</evidence>
<dbReference type="SFLD" id="SFLDS00003">
    <property type="entry name" value="Haloacid_Dehalogenase"/>
    <property type="match status" value="1"/>
</dbReference>
<dbReference type="InterPro" id="IPR023214">
    <property type="entry name" value="HAD_sf"/>
</dbReference>
<evidence type="ECO:0000313" key="11">
    <source>
        <dbReference type="Proteomes" id="UP000216444"/>
    </source>
</evidence>
<comment type="subcellular location">
    <subcellularLocation>
        <location evidence="1">Cell membrane</location>
        <topology evidence="1">Multi-pass membrane protein</topology>
    </subcellularLocation>
</comment>
<dbReference type="InterPro" id="IPR001757">
    <property type="entry name" value="P_typ_ATPase"/>
</dbReference>
<feature type="transmembrane region" description="Helical" evidence="8">
    <location>
        <begin position="44"/>
        <end position="61"/>
    </location>
</feature>
<keyword evidence="5 8" id="KW-1133">Transmembrane helix</keyword>
<feature type="domain" description="P-type ATPase A" evidence="9">
    <location>
        <begin position="173"/>
        <end position="262"/>
    </location>
</feature>
<feature type="transmembrane region" description="Helical" evidence="8">
    <location>
        <begin position="12"/>
        <end position="28"/>
    </location>
</feature>
<proteinExistence type="inferred from homology"/>
<dbReference type="RefSeq" id="WP_245819362.1">
    <property type="nucleotide sequence ID" value="NZ_MWWV01000009.1"/>
</dbReference>
<comment type="caution">
    <text evidence="10">The sequence shown here is derived from an EMBL/GenBank/DDBJ whole genome shotgun (WGS) entry which is preliminary data.</text>
</comment>
<name>A0A261FET3_9BIFI</name>
<dbReference type="GO" id="GO:0005886">
    <property type="term" value="C:plasma membrane"/>
    <property type="evidence" value="ECO:0007669"/>
    <property type="project" value="UniProtKB-SubCell"/>
</dbReference>
<dbReference type="InterPro" id="IPR023299">
    <property type="entry name" value="ATPase_P-typ_cyto_dom_N"/>
</dbReference>
<dbReference type="PRINTS" id="PR00119">
    <property type="entry name" value="CATATPASE"/>
</dbReference>
<evidence type="ECO:0000256" key="6">
    <source>
        <dbReference type="ARBA" id="ARBA00023136"/>
    </source>
</evidence>
<dbReference type="PANTHER" id="PTHR48085:SF5">
    <property type="entry name" value="CADMIUM_ZINC-TRANSPORTING ATPASE HMA4-RELATED"/>
    <property type="match status" value="1"/>
</dbReference>
<feature type="transmembrane region" description="Helical" evidence="8">
    <location>
        <begin position="278"/>
        <end position="298"/>
    </location>
</feature>
<dbReference type="GO" id="GO:0015086">
    <property type="term" value="F:cadmium ion transmembrane transporter activity"/>
    <property type="evidence" value="ECO:0007669"/>
    <property type="project" value="TreeGrafter"/>
</dbReference>
<evidence type="ECO:0000256" key="4">
    <source>
        <dbReference type="ARBA" id="ARBA00022967"/>
    </source>
</evidence>
<evidence type="ECO:0000256" key="7">
    <source>
        <dbReference type="SAM" id="MobiDB-lite"/>
    </source>
</evidence>
<keyword evidence="3 8" id="KW-0812">Transmembrane</keyword>
<protein>
    <submittedName>
        <fullName evidence="10">ATPase</fullName>
    </submittedName>
</protein>
<feature type="transmembrane region" description="Helical" evidence="8">
    <location>
        <begin position="888"/>
        <end position="909"/>
    </location>
</feature>
<dbReference type="Gene3D" id="3.40.50.1000">
    <property type="entry name" value="HAD superfamily/HAD-like"/>
    <property type="match status" value="2"/>
</dbReference>
<dbReference type="SUPFAM" id="SSF81653">
    <property type="entry name" value="Calcium ATPase, transduction domain A"/>
    <property type="match status" value="1"/>
</dbReference>
<dbReference type="PROSITE" id="PS00154">
    <property type="entry name" value="ATPASE_E1_E2"/>
    <property type="match status" value="1"/>
</dbReference>
<keyword evidence="4" id="KW-1278">Translocase</keyword>
<accession>A0A261FET3</accession>
<dbReference type="InterPro" id="IPR008250">
    <property type="entry name" value="ATPase_P-typ_transduc_dom_A_sf"/>
</dbReference>
<keyword evidence="6 8" id="KW-0472">Membrane</keyword>
<feature type="region of interest" description="Disordered" evidence="7">
    <location>
        <begin position="419"/>
        <end position="482"/>
    </location>
</feature>
<evidence type="ECO:0000256" key="8">
    <source>
        <dbReference type="SAM" id="Phobius"/>
    </source>
</evidence>
<evidence type="ECO:0000259" key="9">
    <source>
        <dbReference type="Pfam" id="PF00122"/>
    </source>
</evidence>
<dbReference type="InterPro" id="IPR018303">
    <property type="entry name" value="ATPase_P-typ_P_site"/>
</dbReference>
<organism evidence="10 11">
    <name type="scientific">Bifidobacterium tissieri</name>
    <dbReference type="NCBI Taxonomy" id="1630162"/>
    <lineage>
        <taxon>Bacteria</taxon>
        <taxon>Bacillati</taxon>
        <taxon>Actinomycetota</taxon>
        <taxon>Actinomycetes</taxon>
        <taxon>Bifidobacteriales</taxon>
        <taxon>Bifidobacteriaceae</taxon>
        <taxon>Bifidobacterium</taxon>
    </lineage>
</organism>
<dbReference type="Gene3D" id="3.40.1110.10">
    <property type="entry name" value="Calcium-transporting ATPase, cytoplasmic domain N"/>
    <property type="match status" value="2"/>
</dbReference>
<feature type="transmembrane region" description="Helical" evidence="8">
    <location>
        <begin position="304"/>
        <end position="326"/>
    </location>
</feature>
<dbReference type="EMBL" id="MWWV01000009">
    <property type="protein sequence ID" value="OZG57386.1"/>
    <property type="molecule type" value="Genomic_DNA"/>
</dbReference>
<evidence type="ECO:0000256" key="3">
    <source>
        <dbReference type="ARBA" id="ARBA00022692"/>
    </source>
</evidence>
<feature type="compositionally biased region" description="Polar residues" evidence="7">
    <location>
        <begin position="465"/>
        <end position="478"/>
    </location>
</feature>
<dbReference type="SUPFAM" id="SSF56784">
    <property type="entry name" value="HAD-like"/>
    <property type="match status" value="1"/>
</dbReference>
<dbReference type="SFLD" id="SFLDG00002">
    <property type="entry name" value="C1.7:_P-type_atpase_like"/>
    <property type="match status" value="1"/>
</dbReference>
<dbReference type="AlphaFoldDB" id="A0A261FET3"/>
<feature type="region of interest" description="Disordered" evidence="7">
    <location>
        <begin position="135"/>
        <end position="180"/>
    </location>
</feature>
<comment type="similarity">
    <text evidence="2">Belongs to the cation transport ATPase (P-type) (TC 3.A.3) family. Type IB subfamily.</text>
</comment>
<dbReference type="Gene3D" id="2.70.150.10">
    <property type="entry name" value="Calcium-transporting ATPase, cytoplasmic transduction domain A"/>
    <property type="match status" value="1"/>
</dbReference>
<dbReference type="NCBIfam" id="TIGR01494">
    <property type="entry name" value="ATPase_P-type"/>
    <property type="match status" value="1"/>
</dbReference>
<dbReference type="Proteomes" id="UP000216444">
    <property type="component" value="Unassembled WGS sequence"/>
</dbReference>
<reference evidence="10 11" key="1">
    <citation type="journal article" date="2017" name="BMC Genomics">
        <title>Comparative genomic and phylogenomic analyses of the Bifidobacteriaceae family.</title>
        <authorList>
            <person name="Lugli G.A."/>
            <person name="Milani C."/>
            <person name="Turroni F."/>
            <person name="Duranti S."/>
            <person name="Mancabelli L."/>
            <person name="Mangifesta M."/>
            <person name="Ferrario C."/>
            <person name="Modesto M."/>
            <person name="Mattarelli P."/>
            <person name="Jiri K."/>
            <person name="van Sinderen D."/>
            <person name="Ventura M."/>
        </authorList>
    </citation>
    <scope>NUCLEOTIDE SEQUENCE [LARGE SCALE GENOMIC DNA]</scope>
    <source>
        <strain evidence="10 11">DSM 100201</strain>
    </source>
</reference>
<evidence type="ECO:0000256" key="2">
    <source>
        <dbReference type="ARBA" id="ARBA00006024"/>
    </source>
</evidence>
<dbReference type="SUPFAM" id="SSF81665">
    <property type="entry name" value="Calcium ATPase, transmembrane domain M"/>
    <property type="match status" value="1"/>
</dbReference>
<dbReference type="PANTHER" id="PTHR48085">
    <property type="entry name" value="CADMIUM/ZINC-TRANSPORTING ATPASE HMA2-RELATED"/>
    <property type="match status" value="1"/>
</dbReference>
<sequence>MSHIIALCRRVPLLPVVILSVIPVALLWDSRPWSHPFWFVDPSIGQWIVIILVVYAVIDTLRGMIDDIRHGHVGVDVLAVVAILSTLAVQEYWASWAVVLMIASGEAIEEYAQAKAENNLTALMDAAPQTAHVMNLPGMGSRRSTDTADADTTDTNTADTAGTDTVADDRDSGRHWNTVPVDRVRPGDVLQVLPGETVPVDGELLSGSATLDLSNINGEPVPREVFDGARVMSGAVNGSTTLTMRATELSRDSQYQRILELVRSAQNSRAAVVKTADLMAVPFTVISFIIACAAWIVSGVPTRFAQVLVLATPCPLLIAAPVAYMAGTGRLAKAGILIKAQDVLENLGHVSHIFFDKTGTLTVKKPQVVRVDMPIGVVGTDAVLGGGATDAGAVVRDAATMRDAVAQDGTVQTAVACDGAVHNPDNSGDNSGGAVAESEENSRKSGDNGNADDVGRVSDAHRADNSSGMNDPGNSSVSGAFPSALPAARPPLNEDHILMLAGVVEGYSVHILAKGIAAAGSEAVERLHARYDAGQRLCPENGRPGHGRSYPVVRNISEDAGNGISGEVNGHKVRVGRFAYATDGMTAMGAIASQLADFAHGVGASGASDAVAASGRGSGRGHDLVTTPAEDGFRRIVVPAVRHTDVDDVIAVDNGVARDATYGDARNNAPHNDGSQDGGFRMTSAARNRHAARMAQALRARRHAVRDRLFPADHFAALAPDEMATYVAVDGRLVARIVLRDVPRANTRESLERLRALGVKRLSMLTGDKIASATAIANEVGIDDVKAELFPEGKVQAVKDAAHELPNAQPWWDRLLQRFVGESTTKSVTMMVGDGVNDAPVLAAADIGMAITDGTSTAASESAQVVIMNDDIAAVPAAIAIARRTKRVMLQAVTIGLGLALVCMIAAAFNLIPVVIGAFMQEAIDVVSILWALTALVDRE</sequence>